<dbReference type="EMBL" id="CP139487">
    <property type="protein sequence ID" value="WPU63753.1"/>
    <property type="molecule type" value="Genomic_DNA"/>
</dbReference>
<dbReference type="HAMAP" id="MF_00402">
    <property type="entry name" value="Ribosomal_bL19"/>
    <property type="match status" value="1"/>
</dbReference>
<reference evidence="7 8" key="1">
    <citation type="submission" date="2023-11" db="EMBL/GenBank/DDBJ databases">
        <title>Peredibacter starrii A3.12.</title>
        <authorList>
            <person name="Mitchell R.J."/>
        </authorList>
    </citation>
    <scope>NUCLEOTIDE SEQUENCE [LARGE SCALE GENOMIC DNA]</scope>
    <source>
        <strain evidence="7 8">A3.12</strain>
    </source>
</reference>
<keyword evidence="8" id="KW-1185">Reference proteome</keyword>
<keyword evidence="3 5" id="KW-0687">Ribonucleoprotein</keyword>
<dbReference type="NCBIfam" id="TIGR01024">
    <property type="entry name" value="rplS_bact"/>
    <property type="match status" value="1"/>
</dbReference>
<evidence type="ECO:0000256" key="2">
    <source>
        <dbReference type="ARBA" id="ARBA00022980"/>
    </source>
</evidence>
<sequence>MNLIDVVEKKYANPNASKFAEFKTGDTIEVGVRIKEGEKTRVQAFQGTCIAMKHPGQMNGHFRVRKISDGVGVERVFPFHSPAVESITIVSKGKSRRAKHNYLRTRTGKAARVAIDYSR</sequence>
<dbReference type="Pfam" id="PF01245">
    <property type="entry name" value="Ribosomal_L19"/>
    <property type="match status" value="1"/>
</dbReference>
<dbReference type="PRINTS" id="PR00061">
    <property type="entry name" value="RIBOSOMALL19"/>
</dbReference>
<dbReference type="Gene3D" id="2.30.30.790">
    <property type="match status" value="1"/>
</dbReference>
<dbReference type="GO" id="GO:0006412">
    <property type="term" value="P:translation"/>
    <property type="evidence" value="ECO:0007669"/>
    <property type="project" value="UniProtKB-UniRule"/>
</dbReference>
<evidence type="ECO:0000256" key="4">
    <source>
        <dbReference type="ARBA" id="ARBA00035171"/>
    </source>
</evidence>
<dbReference type="GO" id="GO:0003735">
    <property type="term" value="F:structural constituent of ribosome"/>
    <property type="evidence" value="ECO:0007669"/>
    <property type="project" value="InterPro"/>
</dbReference>
<keyword evidence="2 5" id="KW-0689">Ribosomal protein</keyword>
<accession>A0AAX4HKL0</accession>
<evidence type="ECO:0000256" key="3">
    <source>
        <dbReference type="ARBA" id="ARBA00023274"/>
    </source>
</evidence>
<dbReference type="SUPFAM" id="SSF50104">
    <property type="entry name" value="Translation proteins SH3-like domain"/>
    <property type="match status" value="1"/>
</dbReference>
<name>A0AAX4HKL0_9BACT</name>
<evidence type="ECO:0000313" key="7">
    <source>
        <dbReference type="EMBL" id="WPU63753.1"/>
    </source>
</evidence>
<protein>
    <recommendedName>
        <fullName evidence="4 5">Large ribosomal subunit protein bL19</fullName>
    </recommendedName>
</protein>
<evidence type="ECO:0000313" key="8">
    <source>
        <dbReference type="Proteomes" id="UP001324634"/>
    </source>
</evidence>
<dbReference type="PANTHER" id="PTHR15680">
    <property type="entry name" value="RIBOSOMAL PROTEIN L19"/>
    <property type="match status" value="1"/>
</dbReference>
<dbReference type="PANTHER" id="PTHR15680:SF9">
    <property type="entry name" value="LARGE RIBOSOMAL SUBUNIT PROTEIN BL19M"/>
    <property type="match status" value="1"/>
</dbReference>
<dbReference type="InterPro" id="IPR008991">
    <property type="entry name" value="Translation_prot_SH3-like_sf"/>
</dbReference>
<dbReference type="InterPro" id="IPR038657">
    <property type="entry name" value="Ribosomal_bL19_sf"/>
</dbReference>
<dbReference type="KEGG" id="psti:SOO65_13750"/>
<dbReference type="GO" id="GO:0022625">
    <property type="term" value="C:cytosolic large ribosomal subunit"/>
    <property type="evidence" value="ECO:0007669"/>
    <property type="project" value="TreeGrafter"/>
</dbReference>
<dbReference type="AlphaFoldDB" id="A0AAX4HKL0"/>
<proteinExistence type="inferred from homology"/>
<comment type="function">
    <text evidence="5 6">This protein is located at the 30S-50S ribosomal subunit interface and may play a role in the structure and function of the aminoacyl-tRNA binding site.</text>
</comment>
<gene>
    <name evidence="5 7" type="primary">rplS</name>
    <name evidence="7" type="ORF">SOO65_13750</name>
</gene>
<dbReference type="RefSeq" id="WP_321391071.1">
    <property type="nucleotide sequence ID" value="NZ_CP139487.1"/>
</dbReference>
<dbReference type="Proteomes" id="UP001324634">
    <property type="component" value="Chromosome"/>
</dbReference>
<dbReference type="InterPro" id="IPR001857">
    <property type="entry name" value="Ribosomal_bL19"/>
</dbReference>
<evidence type="ECO:0000256" key="5">
    <source>
        <dbReference type="HAMAP-Rule" id="MF_00402"/>
    </source>
</evidence>
<organism evidence="7 8">
    <name type="scientific">Peredibacter starrii</name>
    <dbReference type="NCBI Taxonomy" id="28202"/>
    <lineage>
        <taxon>Bacteria</taxon>
        <taxon>Pseudomonadati</taxon>
        <taxon>Bdellovibrionota</taxon>
        <taxon>Bacteriovoracia</taxon>
        <taxon>Bacteriovoracales</taxon>
        <taxon>Bacteriovoracaceae</taxon>
        <taxon>Peredibacter</taxon>
    </lineage>
</organism>
<evidence type="ECO:0000256" key="6">
    <source>
        <dbReference type="RuleBase" id="RU000559"/>
    </source>
</evidence>
<comment type="similarity">
    <text evidence="1 5 6">Belongs to the bacterial ribosomal protein bL19 family.</text>
</comment>
<evidence type="ECO:0000256" key="1">
    <source>
        <dbReference type="ARBA" id="ARBA00005781"/>
    </source>
</evidence>
<dbReference type="PIRSF" id="PIRSF002191">
    <property type="entry name" value="Ribosomal_L19"/>
    <property type="match status" value="1"/>
</dbReference>